<keyword evidence="2" id="KW-0488">Methylation</keyword>
<evidence type="ECO:0000256" key="6">
    <source>
        <dbReference type="SAM" id="Phobius"/>
    </source>
</evidence>
<comment type="caution">
    <text evidence="7">The sequence shown here is derived from an EMBL/GenBank/DDBJ whole genome shotgun (WGS) entry which is preliminary data.</text>
</comment>
<name>A0A1G2S7J0_9BACT</name>
<evidence type="ECO:0000256" key="3">
    <source>
        <dbReference type="ARBA" id="ARBA00022692"/>
    </source>
</evidence>
<evidence type="ECO:0000256" key="2">
    <source>
        <dbReference type="ARBA" id="ARBA00022481"/>
    </source>
</evidence>
<dbReference type="AlphaFoldDB" id="A0A1G2S7J0"/>
<sequence length="160" mass="15877">MKSKGFTLIELLVVIAIIGILASVVLASLNSARAKGSDAAIKADLAGIRASAEVLFDTIGNKYSGTAAVLNSAACGAIAVVSPITTANHIFQDTNVQAAIDHAVSTNGGTDATCNITATGDAYAASVKLKGAGYWCIDSMGASRANAALIASGVTVCSAS</sequence>
<dbReference type="GO" id="GO:0016020">
    <property type="term" value="C:membrane"/>
    <property type="evidence" value="ECO:0007669"/>
    <property type="project" value="UniProtKB-SubCell"/>
</dbReference>
<evidence type="ECO:0000256" key="4">
    <source>
        <dbReference type="ARBA" id="ARBA00022989"/>
    </source>
</evidence>
<dbReference type="EMBL" id="MHUT01000018">
    <property type="protein sequence ID" value="OHA80532.1"/>
    <property type="molecule type" value="Genomic_DNA"/>
</dbReference>
<dbReference type="GO" id="GO:0015628">
    <property type="term" value="P:protein secretion by the type II secretion system"/>
    <property type="evidence" value="ECO:0007669"/>
    <property type="project" value="InterPro"/>
</dbReference>
<dbReference type="Proteomes" id="UP000179118">
    <property type="component" value="Unassembled WGS sequence"/>
</dbReference>
<evidence type="ECO:0008006" key="9">
    <source>
        <dbReference type="Google" id="ProtNLM"/>
    </source>
</evidence>
<dbReference type="InterPro" id="IPR012902">
    <property type="entry name" value="N_methyl_site"/>
</dbReference>
<keyword evidence="5 6" id="KW-0472">Membrane</keyword>
<dbReference type="GO" id="GO:0015627">
    <property type="term" value="C:type II protein secretion system complex"/>
    <property type="evidence" value="ECO:0007669"/>
    <property type="project" value="InterPro"/>
</dbReference>
<evidence type="ECO:0000256" key="1">
    <source>
        <dbReference type="ARBA" id="ARBA00004167"/>
    </source>
</evidence>
<organism evidence="7 8">
    <name type="scientific">Candidatus Yonathbacteria bacterium RIFCSPHIGHO2_02_FULL_44_14</name>
    <dbReference type="NCBI Taxonomy" id="1802724"/>
    <lineage>
        <taxon>Bacteria</taxon>
        <taxon>Candidatus Yonathiibacteriota</taxon>
    </lineage>
</organism>
<feature type="transmembrane region" description="Helical" evidence="6">
    <location>
        <begin position="6"/>
        <end position="29"/>
    </location>
</feature>
<dbReference type="PANTHER" id="PTHR30093">
    <property type="entry name" value="GENERAL SECRETION PATHWAY PROTEIN G"/>
    <property type="match status" value="1"/>
</dbReference>
<keyword evidence="4 6" id="KW-1133">Transmembrane helix</keyword>
<dbReference type="Pfam" id="PF07963">
    <property type="entry name" value="N_methyl"/>
    <property type="match status" value="1"/>
</dbReference>
<protein>
    <recommendedName>
        <fullName evidence="9">Prepilin-type N-terminal cleavage/methylation domain-containing protein</fullName>
    </recommendedName>
</protein>
<accession>A0A1G2S7J0</accession>
<proteinExistence type="predicted"/>
<keyword evidence="3 6" id="KW-0812">Transmembrane</keyword>
<dbReference type="PROSITE" id="PS00409">
    <property type="entry name" value="PROKAR_NTER_METHYL"/>
    <property type="match status" value="1"/>
</dbReference>
<evidence type="ECO:0000313" key="7">
    <source>
        <dbReference type="EMBL" id="OHA80532.1"/>
    </source>
</evidence>
<gene>
    <name evidence="7" type="ORF">A3D51_00420</name>
</gene>
<evidence type="ECO:0000256" key="5">
    <source>
        <dbReference type="ARBA" id="ARBA00023136"/>
    </source>
</evidence>
<dbReference type="InterPro" id="IPR045584">
    <property type="entry name" value="Pilin-like"/>
</dbReference>
<reference evidence="7 8" key="1">
    <citation type="journal article" date="2016" name="Nat. Commun.">
        <title>Thousands of microbial genomes shed light on interconnected biogeochemical processes in an aquifer system.</title>
        <authorList>
            <person name="Anantharaman K."/>
            <person name="Brown C.T."/>
            <person name="Hug L.A."/>
            <person name="Sharon I."/>
            <person name="Castelle C.J."/>
            <person name="Probst A.J."/>
            <person name="Thomas B.C."/>
            <person name="Singh A."/>
            <person name="Wilkins M.J."/>
            <person name="Karaoz U."/>
            <person name="Brodie E.L."/>
            <person name="Williams K.H."/>
            <person name="Hubbard S.S."/>
            <person name="Banfield J.F."/>
        </authorList>
    </citation>
    <scope>NUCLEOTIDE SEQUENCE [LARGE SCALE GENOMIC DNA]</scope>
</reference>
<dbReference type="PANTHER" id="PTHR30093:SF44">
    <property type="entry name" value="TYPE II SECRETION SYSTEM CORE PROTEIN G"/>
    <property type="match status" value="1"/>
</dbReference>
<dbReference type="NCBIfam" id="TIGR02532">
    <property type="entry name" value="IV_pilin_GFxxxE"/>
    <property type="match status" value="1"/>
</dbReference>
<dbReference type="Gene3D" id="3.30.700.10">
    <property type="entry name" value="Glycoprotein, Type 4 Pilin"/>
    <property type="match status" value="1"/>
</dbReference>
<dbReference type="PRINTS" id="PR00885">
    <property type="entry name" value="BCTERIALGSPH"/>
</dbReference>
<evidence type="ECO:0000313" key="8">
    <source>
        <dbReference type="Proteomes" id="UP000179118"/>
    </source>
</evidence>
<dbReference type="InterPro" id="IPR002416">
    <property type="entry name" value="T2SS_protein-GspH"/>
</dbReference>
<dbReference type="SUPFAM" id="SSF54523">
    <property type="entry name" value="Pili subunits"/>
    <property type="match status" value="1"/>
</dbReference>
<comment type="subcellular location">
    <subcellularLocation>
        <location evidence="1">Membrane</location>
        <topology evidence="1">Single-pass membrane protein</topology>
    </subcellularLocation>
</comment>